<dbReference type="Pfam" id="PF00443">
    <property type="entry name" value="UCH"/>
    <property type="match status" value="1"/>
</dbReference>
<evidence type="ECO:0000256" key="2">
    <source>
        <dbReference type="ARBA" id="ARBA00009085"/>
    </source>
</evidence>
<keyword evidence="13" id="KW-0472">Membrane</keyword>
<feature type="compositionally biased region" description="Polar residues" evidence="12">
    <location>
        <begin position="927"/>
        <end position="947"/>
    </location>
</feature>
<keyword evidence="17" id="KW-1185">Reference proteome</keyword>
<dbReference type="GO" id="GO:0016579">
    <property type="term" value="P:protein deubiquitination"/>
    <property type="evidence" value="ECO:0007669"/>
    <property type="project" value="InterPro"/>
</dbReference>
<dbReference type="InterPro" id="IPR038765">
    <property type="entry name" value="Papain-like_cys_pep_sf"/>
</dbReference>
<evidence type="ECO:0000256" key="10">
    <source>
        <dbReference type="ARBA" id="ARBA00022833"/>
    </source>
</evidence>
<dbReference type="Gene3D" id="3.90.70.10">
    <property type="entry name" value="Cysteine proteinases"/>
    <property type="match status" value="1"/>
</dbReference>
<dbReference type="InterPro" id="IPR002893">
    <property type="entry name" value="Znf_MYND"/>
</dbReference>
<dbReference type="PROSITE" id="PS00972">
    <property type="entry name" value="USP_1"/>
    <property type="match status" value="1"/>
</dbReference>
<accession>A0AAD7LJ70</accession>
<evidence type="ECO:0000313" key="17">
    <source>
        <dbReference type="Proteomes" id="UP001163823"/>
    </source>
</evidence>
<organism evidence="16 17">
    <name type="scientific">Quillaja saponaria</name>
    <name type="common">Soap bark tree</name>
    <dbReference type="NCBI Taxonomy" id="32244"/>
    <lineage>
        <taxon>Eukaryota</taxon>
        <taxon>Viridiplantae</taxon>
        <taxon>Streptophyta</taxon>
        <taxon>Embryophyta</taxon>
        <taxon>Tracheophyta</taxon>
        <taxon>Spermatophyta</taxon>
        <taxon>Magnoliopsida</taxon>
        <taxon>eudicotyledons</taxon>
        <taxon>Gunneridae</taxon>
        <taxon>Pentapetalae</taxon>
        <taxon>rosids</taxon>
        <taxon>fabids</taxon>
        <taxon>Fabales</taxon>
        <taxon>Quillajaceae</taxon>
        <taxon>Quillaja</taxon>
    </lineage>
</organism>
<evidence type="ECO:0000313" key="16">
    <source>
        <dbReference type="EMBL" id="KAJ7958927.1"/>
    </source>
</evidence>
<feature type="compositionally biased region" description="Low complexity" evidence="12">
    <location>
        <begin position="1028"/>
        <end position="1038"/>
    </location>
</feature>
<dbReference type="GO" id="GO:0008270">
    <property type="term" value="F:zinc ion binding"/>
    <property type="evidence" value="ECO:0007669"/>
    <property type="project" value="UniProtKB-KW"/>
</dbReference>
<dbReference type="Gene3D" id="6.10.140.2220">
    <property type="match status" value="1"/>
</dbReference>
<dbReference type="AlphaFoldDB" id="A0AAD7LJ70"/>
<dbReference type="SUPFAM" id="SSF144232">
    <property type="entry name" value="HIT/MYND zinc finger-like"/>
    <property type="match status" value="1"/>
</dbReference>
<evidence type="ECO:0000256" key="9">
    <source>
        <dbReference type="ARBA" id="ARBA00022807"/>
    </source>
</evidence>
<dbReference type="Proteomes" id="UP001163823">
    <property type="component" value="Chromosome 8"/>
</dbReference>
<keyword evidence="6 11" id="KW-0863">Zinc-finger</keyword>
<feature type="compositionally biased region" description="Basic and acidic residues" evidence="12">
    <location>
        <begin position="173"/>
        <end position="189"/>
    </location>
</feature>
<keyword evidence="9" id="KW-0788">Thiol protease</keyword>
<feature type="region of interest" description="Disordered" evidence="12">
    <location>
        <begin position="1102"/>
        <end position="1150"/>
    </location>
</feature>
<evidence type="ECO:0000256" key="5">
    <source>
        <dbReference type="ARBA" id="ARBA00022723"/>
    </source>
</evidence>
<dbReference type="GO" id="GO:0004843">
    <property type="term" value="F:cysteine-type deubiquitinase activity"/>
    <property type="evidence" value="ECO:0007669"/>
    <property type="project" value="UniProtKB-EC"/>
</dbReference>
<keyword evidence="13" id="KW-1133">Transmembrane helix</keyword>
<feature type="region of interest" description="Disordered" evidence="12">
    <location>
        <begin position="162"/>
        <end position="234"/>
    </location>
</feature>
<dbReference type="EMBL" id="JARAOO010000008">
    <property type="protein sequence ID" value="KAJ7958927.1"/>
    <property type="molecule type" value="Genomic_DNA"/>
</dbReference>
<evidence type="ECO:0000256" key="1">
    <source>
        <dbReference type="ARBA" id="ARBA00000707"/>
    </source>
</evidence>
<feature type="compositionally biased region" description="Polar residues" evidence="12">
    <location>
        <begin position="392"/>
        <end position="418"/>
    </location>
</feature>
<comment type="similarity">
    <text evidence="2">Belongs to the peptidase C19 family.</text>
</comment>
<evidence type="ECO:0000256" key="6">
    <source>
        <dbReference type="ARBA" id="ARBA00022771"/>
    </source>
</evidence>
<feature type="domain" description="USP" evidence="14">
    <location>
        <begin position="600"/>
        <end position="906"/>
    </location>
</feature>
<proteinExistence type="inferred from homology"/>
<dbReference type="InterPro" id="IPR028889">
    <property type="entry name" value="USP"/>
</dbReference>
<reference evidence="16" key="1">
    <citation type="journal article" date="2023" name="Science">
        <title>Elucidation of the pathway for biosynthesis of saponin adjuvants from the soapbark tree.</title>
        <authorList>
            <person name="Reed J."/>
            <person name="Orme A."/>
            <person name="El-Demerdash A."/>
            <person name="Owen C."/>
            <person name="Martin L.B.B."/>
            <person name="Misra R.C."/>
            <person name="Kikuchi S."/>
            <person name="Rejzek M."/>
            <person name="Martin A.C."/>
            <person name="Harkess A."/>
            <person name="Leebens-Mack J."/>
            <person name="Louveau T."/>
            <person name="Stephenson M.J."/>
            <person name="Osbourn A."/>
        </authorList>
    </citation>
    <scope>NUCLEOTIDE SEQUENCE</scope>
    <source>
        <strain evidence="16">S10</strain>
    </source>
</reference>
<dbReference type="FunFam" id="6.10.140.2220:FF:000006">
    <property type="entry name" value="Ubiquitin carboxyl-terminal hydrolase 15"/>
    <property type="match status" value="1"/>
</dbReference>
<feature type="compositionally biased region" description="Basic and acidic residues" evidence="12">
    <location>
        <begin position="448"/>
        <end position="457"/>
    </location>
</feature>
<feature type="region of interest" description="Disordered" evidence="12">
    <location>
        <begin position="322"/>
        <end position="348"/>
    </location>
</feature>
<keyword evidence="4" id="KW-0645">Protease</keyword>
<feature type="region of interest" description="Disordered" evidence="12">
    <location>
        <begin position="392"/>
        <end position="422"/>
    </location>
</feature>
<dbReference type="PROSITE" id="PS50235">
    <property type="entry name" value="USP_3"/>
    <property type="match status" value="1"/>
</dbReference>
<comment type="catalytic activity">
    <reaction evidence="1">
        <text>Thiol-dependent hydrolysis of ester, thioester, amide, peptide and isopeptide bonds formed by the C-terminal Gly of ubiquitin (a 76-residue protein attached to proteins as an intracellular targeting signal).</text>
        <dbReference type="EC" id="3.4.19.12"/>
    </reaction>
</comment>
<feature type="compositionally biased region" description="Basic and acidic residues" evidence="12">
    <location>
        <begin position="1135"/>
        <end position="1150"/>
    </location>
</feature>
<comment type="caution">
    <text evidence="16">The sequence shown here is derived from an EMBL/GenBank/DDBJ whole genome shotgun (WGS) entry which is preliminary data.</text>
</comment>
<dbReference type="GO" id="GO:0006508">
    <property type="term" value="P:proteolysis"/>
    <property type="evidence" value="ECO:0007669"/>
    <property type="project" value="UniProtKB-KW"/>
</dbReference>
<dbReference type="InterPro" id="IPR018200">
    <property type="entry name" value="USP_CS"/>
</dbReference>
<evidence type="ECO:0000259" key="15">
    <source>
        <dbReference type="PROSITE" id="PS50865"/>
    </source>
</evidence>
<evidence type="ECO:0000256" key="4">
    <source>
        <dbReference type="ARBA" id="ARBA00022670"/>
    </source>
</evidence>
<feature type="region of interest" description="Disordered" evidence="12">
    <location>
        <begin position="278"/>
        <end position="305"/>
    </location>
</feature>
<feature type="compositionally biased region" description="Low complexity" evidence="12">
    <location>
        <begin position="191"/>
        <end position="224"/>
    </location>
</feature>
<evidence type="ECO:0000256" key="11">
    <source>
        <dbReference type="PROSITE-ProRule" id="PRU00134"/>
    </source>
</evidence>
<dbReference type="Pfam" id="PF01753">
    <property type="entry name" value="zf-MYND"/>
    <property type="match status" value="1"/>
</dbReference>
<dbReference type="InterPro" id="IPR001394">
    <property type="entry name" value="Peptidase_C19_UCH"/>
</dbReference>
<dbReference type="PANTHER" id="PTHR24006:SF874">
    <property type="entry name" value="UBIQUITIN CARBOXYL-TERMINAL HYDROLASE 16"/>
    <property type="match status" value="1"/>
</dbReference>
<name>A0AAD7LJ70_QUISA</name>
<feature type="region of interest" description="Disordered" evidence="12">
    <location>
        <begin position="924"/>
        <end position="947"/>
    </location>
</feature>
<evidence type="ECO:0000256" key="3">
    <source>
        <dbReference type="ARBA" id="ARBA00012759"/>
    </source>
</evidence>
<dbReference type="InterPro" id="IPR050164">
    <property type="entry name" value="Peptidase_C19"/>
</dbReference>
<dbReference type="GO" id="GO:0005634">
    <property type="term" value="C:nucleus"/>
    <property type="evidence" value="ECO:0007669"/>
    <property type="project" value="TreeGrafter"/>
</dbReference>
<evidence type="ECO:0000259" key="14">
    <source>
        <dbReference type="PROSITE" id="PS50235"/>
    </source>
</evidence>
<evidence type="ECO:0000256" key="13">
    <source>
        <dbReference type="SAM" id="Phobius"/>
    </source>
</evidence>
<dbReference type="SUPFAM" id="SSF54001">
    <property type="entry name" value="Cysteine proteinases"/>
    <property type="match status" value="1"/>
</dbReference>
<dbReference type="PROSITE" id="PS50865">
    <property type="entry name" value="ZF_MYND_2"/>
    <property type="match status" value="1"/>
</dbReference>
<dbReference type="GO" id="GO:0005829">
    <property type="term" value="C:cytosol"/>
    <property type="evidence" value="ECO:0007669"/>
    <property type="project" value="TreeGrafter"/>
</dbReference>
<keyword evidence="7" id="KW-0833">Ubl conjugation pathway</keyword>
<feature type="compositionally biased region" description="Polar residues" evidence="12">
    <location>
        <begin position="328"/>
        <end position="348"/>
    </location>
</feature>
<dbReference type="EC" id="3.4.19.12" evidence="3"/>
<dbReference type="PROSITE" id="PS01360">
    <property type="entry name" value="ZF_MYND_1"/>
    <property type="match status" value="1"/>
</dbReference>
<gene>
    <name evidence="16" type="ORF">O6P43_019570</name>
</gene>
<keyword evidence="5" id="KW-0479">Metal-binding</keyword>
<keyword evidence="10" id="KW-0862">Zinc</keyword>
<feature type="domain" description="MYND-type" evidence="15">
    <location>
        <begin position="74"/>
        <end position="111"/>
    </location>
</feature>
<feature type="region of interest" description="Disordered" evidence="12">
    <location>
        <begin position="1022"/>
        <end position="1078"/>
    </location>
</feature>
<protein>
    <recommendedName>
        <fullName evidence="3">ubiquitinyl hydrolase 1</fullName>
        <ecNumber evidence="3">3.4.19.12</ecNumber>
    </recommendedName>
</protein>
<dbReference type="PANTHER" id="PTHR24006">
    <property type="entry name" value="UBIQUITIN CARBOXYL-TERMINAL HYDROLASE"/>
    <property type="match status" value="1"/>
</dbReference>
<evidence type="ECO:0000256" key="7">
    <source>
        <dbReference type="ARBA" id="ARBA00022786"/>
    </source>
</evidence>
<evidence type="ECO:0000256" key="8">
    <source>
        <dbReference type="ARBA" id="ARBA00022801"/>
    </source>
</evidence>
<dbReference type="FunFam" id="3.90.70.10:FF:000026">
    <property type="entry name" value="Ubiquitin carboxyl-terminal hydrolase 15"/>
    <property type="match status" value="1"/>
</dbReference>
<feature type="transmembrane region" description="Helical" evidence="13">
    <location>
        <begin position="7"/>
        <end position="27"/>
    </location>
</feature>
<keyword evidence="8 16" id="KW-0378">Hydrolase</keyword>
<keyword evidence="13" id="KW-0812">Transmembrane</keyword>
<feature type="region of interest" description="Disordered" evidence="12">
    <location>
        <begin position="439"/>
        <end position="459"/>
    </location>
</feature>
<evidence type="ECO:0000256" key="12">
    <source>
        <dbReference type="SAM" id="MobiDB-lite"/>
    </source>
</evidence>
<sequence length="1150" mass="125584">MRVTGDLGFSSLVLVVCLVIPVIGFVIRRKWRLAVSRREEIKRLVVLASEEAARAELEATVVYGAVSVPKNNQCTVCYCPTTTRCARCKAVHYCSGKCQIIHWRQGHKEECRPPPTITHSNDVVSNFGEKEAKKVPHGVDGDDSNNEGVHYTKPIETSFEETPLSDISCSSKSGKDGKVKVESHAEGRGIDSSSESCSSFSGFSASTAASESSDDGSVSESITSNEPERSDGNMFDNLAFELDTSTRVNNMDIARASSPKFAILVDSVDSFTTFNKLSQTKPGFSGRESRYASDGSSGLSTRDDTTAESCIESSGFWEKSLDSGGTRGDTNYDTARRSTSNMRSESGSSLHFSLNSLRTLHAQGSQARTSIPNDASTDSVGINKLNTVAASTEDVSVDSSKVRNSPTVNFEGSNSINDDSTRSARVLQSREDKFVSLSSGCVNQPSKAGEDSSRDDASNISCLRSTSSEKSNYLLNNPDSASNRLKSGKVKCLSRASSDAPLISSSNVPLVPSTTCGDNGVQSRVAISSQVARSCSPNSRNGLKTSVLKVVDQFRGSKLSKHNESMVGVEVSGRYNNKGLFPYDLFVKLYNWKKVELQPCGLVNCGNSCYANAVLQCLAFTPPLTAYFLQRLHSKACINKDWCFTCEFESLVLKANEGKSPLSPIGILSQLQNSGSQLGNGREEDAHEFLRHAIDTMQSVCLMEAGLKGSGSLEGETTLVGLAFGGYLRSKIKCTKCGGKSERQERMMDLTVEIEGDIETLEEALHRFTSTETLDGENKYHCISRCKSYEKAKKKLTVLEAPNVLTIALKRFQSGKFGKLNKPIRFPEILDLAPFMSGTSDKSPIYRLYGVVVHLDIMNAAFSGHYVCYVKNIQNKWFKIDDSTVTTVELERVLTKGAYLLLYARCSPRAPRLIRNKIISPDPKSKVTPSWINGKTTSKSRSESTNSRVAEVFTSTTTLESFYSKFQRLQRILEDSSSDNSSLISSNSDEGSCSTDSTCYSTSTDDFSEYIFGDNGRGWSSHCRNSDSDTSSSSSSSSPLYAKHSPLADVDPHAASYPKATQTHADSDLGVDGPWDGQPTRTSRRFDFECAGGVSLLHSDTTKQYRKLESSRSSSSNSCRETDSERLRHNPCTDVKSDVSYRKSTRERAF</sequence>